<name>A0A9D7STW3_9BACT</name>
<sequence>MVNKLVQLFLINALMVCLKIQVSAQNLVPNPGFEDYAFCPSGFGSGGLLITPPWRNGAFTTADIFNSCNNPGFVGVPANALGWQPAHMGEGYAGGLMRSYGVSWHEYPQAQLTSPMIADQFYHVGFYVSHANYTCSIKDIGLYISANPPPPGGGLGVIQVNPQIYYEGGFLTDTLNWVVVEGYYLAQGGEQWVTIGNFKLDINSPFNSGCPMGTDSYYYFDDVWVTPEAPCGMLDVDLGDDVVACFEYTIDPGLGDVHYVWSNGSTDPTITVNTSGVYGLTITDGCMVGFDEIQVDILGNIPVDVGPDSVLICEGEMYEIDLDDTNGNYVWQDGSTDPSYSIESSGQYSVTYDDGCAQSADTIQVEVLAPPNPFTLGPDTILCDDDQFDISFDPSLGDFEWDDGSTQSSYTIESEGTYALTISNSCGEESAEIEVTHDESPVVELGLDEIFICNGDNLTFALDEDEGSYLWQDSTTDSVYDISLPGWYSVTVTNTCGTDFDQILVSETPLPQIDLGADILVCPAQLPDTLDVSGAGGTSVLWMNGSTLSQLNVTTAGTYSVTVSNVCGASADTIQVTVADILPDVILPNDMITCEGDSVWLYSTGDAGDDLWQNGTNNDSLLVQNSGQYILQVSTVCGMGSDTINIQFNADSLFPNLGPDIALCPGNSVTLYAGNTFDTYQWQDMSSADSLVVSTPGMYVVTVTTACGTGVDTVIVSGSGTPPQLNLTDSIYLCVGSVITVDAGISGVNYLWNDGTTMSTLSVNVPGDYSLTVSNNCGVDMDTIVIVDGGTLPDIELGSDIQLCAGEAQIISPDFTSADNWIWQDGSTSPTYIVNTAGQITIEASNVCGTAYDTIDASVIPGIPPLNLGNDTSLCTSDMLLLEVNIPGVDITWFDGSHDPQITVSQGGMYIAEISNACGVSADTLIISNLADVPQLMLGPDQSLCPGELLTFNPGIPNVQYLWQDGSSGTSFSTTQAGLIILTISNVCGTSTDSLLITESTDGPQLNLGPDVTACIGDTVTIQSGIAGVAYTWQDGSTNPFFQTSTNSQLMLHIANNCGQDDDTIAVQFIAAPDPDLGLDTLLCDNDVLTLTLNSDSQTTSTWKDGSHASDFVVTTPGIYSLQQSNICGAKTDSVLISYQLSPTPFSLGPDVILCPGESLILNAPITMDHLRWQDGSDSSMITANAAQLYSLSISNECGTTNDTISVAVDSDIPVVQLDSMVICPGDVLTLDVSQPFDAQYNWSTGALIPSIDIMSPGEYTITVMTHCISISDQINVVPADNCEPVTQFFIPNIFSPNGDNINDVFTIQFNAGAEVISLEGDIFDRWGNHVFGSDRYPFTWDGTFDGKPMNPAVYVYKFTLVYSNGVDVLTEKVTGDVTLVR</sequence>
<accession>A0A9D7STW3</accession>
<dbReference type="EMBL" id="JADKGY010000001">
    <property type="protein sequence ID" value="MBK9981981.1"/>
    <property type="molecule type" value="Genomic_DNA"/>
</dbReference>
<feature type="chain" id="PRO_5039018674" evidence="1">
    <location>
        <begin position="25"/>
        <end position="1382"/>
    </location>
</feature>
<organism evidence="2 3">
    <name type="scientific">Candidatus Opimibacter skivensis</name>
    <dbReference type="NCBI Taxonomy" id="2982028"/>
    <lineage>
        <taxon>Bacteria</taxon>
        <taxon>Pseudomonadati</taxon>
        <taxon>Bacteroidota</taxon>
        <taxon>Saprospiria</taxon>
        <taxon>Saprospirales</taxon>
        <taxon>Saprospiraceae</taxon>
        <taxon>Candidatus Opimibacter</taxon>
    </lineage>
</organism>
<evidence type="ECO:0000256" key="1">
    <source>
        <dbReference type="SAM" id="SignalP"/>
    </source>
</evidence>
<dbReference type="NCBIfam" id="TIGR04131">
    <property type="entry name" value="Bac_Flav_CTERM"/>
    <property type="match status" value="1"/>
</dbReference>
<reference evidence="2 3" key="1">
    <citation type="submission" date="2020-10" db="EMBL/GenBank/DDBJ databases">
        <title>Connecting structure to function with the recovery of over 1000 high-quality activated sludge metagenome-assembled genomes encoding full-length rRNA genes using long-read sequencing.</title>
        <authorList>
            <person name="Singleton C.M."/>
            <person name="Petriglieri F."/>
            <person name="Kristensen J.M."/>
            <person name="Kirkegaard R.H."/>
            <person name="Michaelsen T.Y."/>
            <person name="Andersen M.H."/>
            <person name="Karst S.M."/>
            <person name="Dueholm M.S."/>
            <person name="Nielsen P.H."/>
            <person name="Albertsen M."/>
        </authorList>
    </citation>
    <scope>NUCLEOTIDE SEQUENCE [LARGE SCALE GENOMIC DNA]</scope>
    <source>
        <strain evidence="2">Ribe_18-Q3-R11-54_MAXAC.273</strain>
    </source>
</reference>
<feature type="signal peptide" evidence="1">
    <location>
        <begin position="1"/>
        <end position="24"/>
    </location>
</feature>
<gene>
    <name evidence="2" type="ORF">IPP15_06065</name>
</gene>
<proteinExistence type="predicted"/>
<dbReference type="InterPro" id="IPR026341">
    <property type="entry name" value="T9SS_type_B"/>
</dbReference>
<dbReference type="Pfam" id="PF13585">
    <property type="entry name" value="CHU_C"/>
    <property type="match status" value="1"/>
</dbReference>
<protein>
    <submittedName>
        <fullName evidence="2">Gliding motility-associated C-terminal domain-containing protein</fullName>
    </submittedName>
</protein>
<keyword evidence="1" id="KW-0732">Signal</keyword>
<comment type="caution">
    <text evidence="2">The sequence shown here is derived from an EMBL/GenBank/DDBJ whole genome shotgun (WGS) entry which is preliminary data.</text>
</comment>
<evidence type="ECO:0000313" key="2">
    <source>
        <dbReference type="EMBL" id="MBK9981981.1"/>
    </source>
</evidence>
<dbReference type="Proteomes" id="UP000808337">
    <property type="component" value="Unassembled WGS sequence"/>
</dbReference>
<evidence type="ECO:0000313" key="3">
    <source>
        <dbReference type="Proteomes" id="UP000808337"/>
    </source>
</evidence>